<sequence>MPCSLPTDSEVSDYSDDEPDDTNNRRPYDSDDEFYGADEMDRRATADLIRRYINRPITPPRSVVRRQVGGDRNPAGLASRIISMVHDVNPEVPLMNADGHLDPDRDEYFDRYLEDMERRIASARNPLTIETHFPAPEHRPSGRPFMVVSRAVRPPPFESYDMNLGTFWRAPEAHRRLGEENGRPNAADPAEPYVSPYAGLLGGLRMPFLRDHRQQPSVAPTLSSAGETQTDQPGSNEPPANPAPSGRPLPAAIADDPYQMRFMVLQEPTDGEDRTVPHVGVSQGQAGQSNRPPDPLPPNDHQHSSRFRYIMGRQYSRPTSNGLVIDTLPNGDRVRRNGSE</sequence>
<name>G0P6H3_CAEBE</name>
<keyword evidence="3" id="KW-1185">Reference proteome</keyword>
<feature type="compositionally biased region" description="Acidic residues" evidence="1">
    <location>
        <begin position="10"/>
        <end position="21"/>
    </location>
</feature>
<organism evidence="3">
    <name type="scientific">Caenorhabditis brenneri</name>
    <name type="common">Nematode worm</name>
    <dbReference type="NCBI Taxonomy" id="135651"/>
    <lineage>
        <taxon>Eukaryota</taxon>
        <taxon>Metazoa</taxon>
        <taxon>Ecdysozoa</taxon>
        <taxon>Nematoda</taxon>
        <taxon>Chromadorea</taxon>
        <taxon>Rhabditida</taxon>
        <taxon>Rhabditina</taxon>
        <taxon>Rhabditomorpha</taxon>
        <taxon>Rhabditoidea</taxon>
        <taxon>Rhabditidae</taxon>
        <taxon>Peloderinae</taxon>
        <taxon>Caenorhabditis</taxon>
    </lineage>
</organism>
<evidence type="ECO:0000256" key="1">
    <source>
        <dbReference type="SAM" id="MobiDB-lite"/>
    </source>
</evidence>
<feature type="compositionally biased region" description="Polar residues" evidence="1">
    <location>
        <begin position="282"/>
        <end position="291"/>
    </location>
</feature>
<dbReference type="Proteomes" id="UP000008068">
    <property type="component" value="Unassembled WGS sequence"/>
</dbReference>
<protein>
    <submittedName>
        <fullName evidence="2">Uncharacterized protein</fullName>
    </submittedName>
</protein>
<reference evidence="3" key="1">
    <citation type="submission" date="2011-07" db="EMBL/GenBank/DDBJ databases">
        <authorList>
            <consortium name="Caenorhabditis brenneri Sequencing and Analysis Consortium"/>
            <person name="Wilson R.K."/>
        </authorList>
    </citation>
    <scope>NUCLEOTIDE SEQUENCE [LARGE SCALE GENOMIC DNA]</scope>
    <source>
        <strain evidence="3">PB2801</strain>
    </source>
</reference>
<feature type="region of interest" description="Disordered" evidence="1">
    <location>
        <begin position="270"/>
        <end position="340"/>
    </location>
</feature>
<evidence type="ECO:0000313" key="2">
    <source>
        <dbReference type="EMBL" id="EGT46450.1"/>
    </source>
</evidence>
<dbReference type="HOGENOM" id="CLU_809472_0_0_1"/>
<gene>
    <name evidence="2" type="ORF">CAEBREN_15555</name>
</gene>
<feature type="region of interest" description="Disordered" evidence="1">
    <location>
        <begin position="1"/>
        <end position="39"/>
    </location>
</feature>
<proteinExistence type="predicted"/>
<dbReference type="AlphaFoldDB" id="G0P6H3"/>
<accession>G0P6H3</accession>
<evidence type="ECO:0000313" key="3">
    <source>
        <dbReference type="Proteomes" id="UP000008068"/>
    </source>
</evidence>
<feature type="compositionally biased region" description="Polar residues" evidence="1">
    <location>
        <begin position="215"/>
        <end position="235"/>
    </location>
</feature>
<feature type="region of interest" description="Disordered" evidence="1">
    <location>
        <begin position="214"/>
        <end position="252"/>
    </location>
</feature>
<dbReference type="InParanoid" id="G0P6H3"/>
<dbReference type="EMBL" id="GL380098">
    <property type="protein sequence ID" value="EGT46450.1"/>
    <property type="molecule type" value="Genomic_DNA"/>
</dbReference>